<dbReference type="EMBL" id="RCZK01000002">
    <property type="protein sequence ID" value="TPG14297.1"/>
    <property type="molecule type" value="Genomic_DNA"/>
</dbReference>
<dbReference type="PROSITE" id="PS50883">
    <property type="entry name" value="EAL"/>
    <property type="match status" value="1"/>
</dbReference>
<dbReference type="InterPro" id="IPR000160">
    <property type="entry name" value="GGDEF_dom"/>
</dbReference>
<evidence type="ECO:0000313" key="3">
    <source>
        <dbReference type="EMBL" id="TPG14297.1"/>
    </source>
</evidence>
<feature type="transmembrane region" description="Helical" evidence="1">
    <location>
        <begin position="249"/>
        <end position="270"/>
    </location>
</feature>
<dbReference type="InterPro" id="IPR050706">
    <property type="entry name" value="Cyclic-di-GMP_PDE-like"/>
</dbReference>
<accession>A0A502CM75</accession>
<keyword evidence="1" id="KW-0812">Transmembrane</keyword>
<dbReference type="InterPro" id="IPR001633">
    <property type="entry name" value="EAL_dom"/>
</dbReference>
<gene>
    <name evidence="3" type="ORF">EAH84_02985</name>
</gene>
<reference evidence="3 4" key="1">
    <citation type="journal article" date="2019" name="Environ. Microbiol.">
        <title>Species interactions and distinct microbial communities in high Arctic permafrost affected cryosols are associated with the CH4 and CO2 gas fluxes.</title>
        <authorList>
            <person name="Altshuler I."/>
            <person name="Hamel J."/>
            <person name="Turney S."/>
            <person name="Magnuson E."/>
            <person name="Levesque R."/>
            <person name="Greer C."/>
            <person name="Whyte L.G."/>
        </authorList>
    </citation>
    <scope>NUCLEOTIDE SEQUENCE [LARGE SCALE GENOMIC DNA]</scope>
    <source>
        <strain evidence="3 4">S5.1</strain>
    </source>
</reference>
<dbReference type="Gene3D" id="3.20.20.450">
    <property type="entry name" value="EAL domain"/>
    <property type="match status" value="1"/>
</dbReference>
<dbReference type="InterPro" id="IPR007890">
    <property type="entry name" value="CHASE2"/>
</dbReference>
<dbReference type="InterPro" id="IPR035919">
    <property type="entry name" value="EAL_sf"/>
</dbReference>
<feature type="domain" description="EAL" evidence="2">
    <location>
        <begin position="489"/>
        <end position="742"/>
    </location>
</feature>
<sequence length="746" mass="79090">MVAVLAWLLGIGTVMDRVVDPWRFAVLGKAASGRIHIVEMDAASTAAIKHWPWSRANYAQVVDRLIAAGAASVVFDVDVSSAADAAGDRAFAESIAAARGKVALPTFGQQGTASDRRTIDAFPLPMFRNHATLASVSMGPDGDGVVRQAPLGTMNGGIPRPSLSALMARRSGRADSGFPIDFGIDPDTIPRSSFVAIRDGHFDPRSIAGRDVVIGATAIEMGDRYATPRWGVLPGVVIQALAAETLLRGVPVALSPVLALLVGFLAAFAIGRVASAIGLVVASVVGAAVAVGLAIGAQAMGQMHPLSPALIMIAVATGYRGRHIIASLFRRQRVTDETTQLPNRHAASATLANEDAVTLAVARIGNFDALAGVLGTASLADAVLRTAERLKLTCADGIVYRIDDRCLAWRVTPEADLSATLDALRTVMLRPIEVQGRRVDVTLTVGIDDGEGSRIDASLIDAVTAAENAARLGVFWTHAATDRAQMEREVSLMGELDDAIAAGEIVVYYQPKLSLATDRIASVEALVRWCHPTRGFIGPDHFIPLAEQTDRIAPLTLVVLEQTMRDVAAWQARGHCMTAAVNISAKLLTRREFTDAVRALLAQNIVAPDRIVFEVTESAAIADPAAALATLETYRDLGIAISMDDYGTGQSTLTYLKQLPLSELKIDRLFVQHAHRDRADAVMVRSTVDMAHALGLKVVAEGIEDAEALAFLRGIGCDMAQGYFISKPVPSDDLIALVDARLSKAA</sequence>
<dbReference type="CDD" id="cd01948">
    <property type="entry name" value="EAL"/>
    <property type="match status" value="1"/>
</dbReference>
<feature type="transmembrane region" description="Helical" evidence="1">
    <location>
        <begin position="277"/>
        <end position="297"/>
    </location>
</feature>
<dbReference type="PANTHER" id="PTHR33121:SF79">
    <property type="entry name" value="CYCLIC DI-GMP PHOSPHODIESTERASE PDED-RELATED"/>
    <property type="match status" value="1"/>
</dbReference>
<organism evidence="3 4">
    <name type="scientific">Sphingomonas oligophenolica</name>
    <dbReference type="NCBI Taxonomy" id="301154"/>
    <lineage>
        <taxon>Bacteria</taxon>
        <taxon>Pseudomonadati</taxon>
        <taxon>Pseudomonadota</taxon>
        <taxon>Alphaproteobacteria</taxon>
        <taxon>Sphingomonadales</taxon>
        <taxon>Sphingomonadaceae</taxon>
        <taxon>Sphingomonas</taxon>
    </lineage>
</organism>
<dbReference type="PANTHER" id="PTHR33121">
    <property type="entry name" value="CYCLIC DI-GMP PHOSPHODIESTERASE PDEF"/>
    <property type="match status" value="1"/>
</dbReference>
<name>A0A502CM75_9SPHN</name>
<dbReference type="AlphaFoldDB" id="A0A502CM75"/>
<evidence type="ECO:0000259" key="2">
    <source>
        <dbReference type="PROSITE" id="PS50883"/>
    </source>
</evidence>
<keyword evidence="1" id="KW-1133">Transmembrane helix</keyword>
<comment type="caution">
    <text evidence="3">The sequence shown here is derived from an EMBL/GenBank/DDBJ whole genome shotgun (WGS) entry which is preliminary data.</text>
</comment>
<dbReference type="Gene3D" id="3.30.70.270">
    <property type="match status" value="1"/>
</dbReference>
<dbReference type="OrthoDB" id="7462471at2"/>
<keyword evidence="1" id="KW-0472">Membrane</keyword>
<dbReference type="Pfam" id="PF00563">
    <property type="entry name" value="EAL"/>
    <property type="match status" value="1"/>
</dbReference>
<dbReference type="GO" id="GO:0071111">
    <property type="term" value="F:cyclic-guanylate-specific phosphodiesterase activity"/>
    <property type="evidence" value="ECO:0007669"/>
    <property type="project" value="InterPro"/>
</dbReference>
<dbReference type="InterPro" id="IPR043128">
    <property type="entry name" value="Rev_trsase/Diguanyl_cyclase"/>
</dbReference>
<evidence type="ECO:0000256" key="1">
    <source>
        <dbReference type="SAM" id="Phobius"/>
    </source>
</evidence>
<dbReference type="Pfam" id="PF05226">
    <property type="entry name" value="CHASE2"/>
    <property type="match status" value="1"/>
</dbReference>
<keyword evidence="4" id="KW-1185">Reference proteome</keyword>
<protein>
    <submittedName>
        <fullName evidence="3">EAL domain-containing protein</fullName>
    </submittedName>
</protein>
<proteinExistence type="predicted"/>
<evidence type="ECO:0000313" key="4">
    <source>
        <dbReference type="Proteomes" id="UP000318413"/>
    </source>
</evidence>
<dbReference type="SUPFAM" id="SSF141868">
    <property type="entry name" value="EAL domain-like"/>
    <property type="match status" value="1"/>
</dbReference>
<dbReference type="SMART" id="SM00052">
    <property type="entry name" value="EAL"/>
    <property type="match status" value="1"/>
</dbReference>
<dbReference type="SMART" id="SM01080">
    <property type="entry name" value="CHASE2"/>
    <property type="match status" value="1"/>
</dbReference>
<dbReference type="SMART" id="SM00267">
    <property type="entry name" value="GGDEF"/>
    <property type="match status" value="1"/>
</dbReference>
<dbReference type="Proteomes" id="UP000318413">
    <property type="component" value="Unassembled WGS sequence"/>
</dbReference>